<keyword evidence="5" id="KW-0067">ATP-binding</keyword>
<feature type="domain" description="Protein kinase" evidence="6">
    <location>
        <begin position="59"/>
        <end position="410"/>
    </location>
</feature>
<dbReference type="Proteomes" id="UP001215598">
    <property type="component" value="Unassembled WGS sequence"/>
</dbReference>
<protein>
    <submittedName>
        <fullName evidence="7">Kinase-like domain-containing protein</fullName>
    </submittedName>
</protein>
<evidence type="ECO:0000256" key="1">
    <source>
        <dbReference type="ARBA" id="ARBA00022527"/>
    </source>
</evidence>
<dbReference type="Gene3D" id="1.10.510.10">
    <property type="entry name" value="Transferase(Phosphotransferase) domain 1"/>
    <property type="match status" value="1"/>
</dbReference>
<keyword evidence="4 7" id="KW-0418">Kinase</keyword>
<reference evidence="7" key="1">
    <citation type="submission" date="2023-03" db="EMBL/GenBank/DDBJ databases">
        <title>Massive genome expansion in bonnet fungi (Mycena s.s.) driven by repeated elements and novel gene families across ecological guilds.</title>
        <authorList>
            <consortium name="Lawrence Berkeley National Laboratory"/>
            <person name="Harder C.B."/>
            <person name="Miyauchi S."/>
            <person name="Viragh M."/>
            <person name="Kuo A."/>
            <person name="Thoen E."/>
            <person name="Andreopoulos B."/>
            <person name="Lu D."/>
            <person name="Skrede I."/>
            <person name="Drula E."/>
            <person name="Henrissat B."/>
            <person name="Morin E."/>
            <person name="Kohler A."/>
            <person name="Barry K."/>
            <person name="LaButti K."/>
            <person name="Morin E."/>
            <person name="Salamov A."/>
            <person name="Lipzen A."/>
            <person name="Mereny Z."/>
            <person name="Hegedus B."/>
            <person name="Baldrian P."/>
            <person name="Stursova M."/>
            <person name="Weitz H."/>
            <person name="Taylor A."/>
            <person name="Grigoriev I.V."/>
            <person name="Nagy L.G."/>
            <person name="Martin F."/>
            <person name="Kauserud H."/>
        </authorList>
    </citation>
    <scope>NUCLEOTIDE SEQUENCE</scope>
    <source>
        <strain evidence="7">CBHHK182m</strain>
    </source>
</reference>
<keyword evidence="1" id="KW-0723">Serine/threonine-protein kinase</keyword>
<dbReference type="AlphaFoldDB" id="A0AAD7HQP4"/>
<accession>A0AAD7HQP4</accession>
<dbReference type="InterPro" id="IPR008271">
    <property type="entry name" value="Ser/Thr_kinase_AS"/>
</dbReference>
<dbReference type="InterPro" id="IPR051175">
    <property type="entry name" value="CLK_kinases"/>
</dbReference>
<dbReference type="SUPFAM" id="SSF56112">
    <property type="entry name" value="Protein kinase-like (PK-like)"/>
    <property type="match status" value="1"/>
</dbReference>
<evidence type="ECO:0000256" key="2">
    <source>
        <dbReference type="ARBA" id="ARBA00022679"/>
    </source>
</evidence>
<evidence type="ECO:0000256" key="5">
    <source>
        <dbReference type="ARBA" id="ARBA00022840"/>
    </source>
</evidence>
<sequence length="413" mass="46554">MPALPKIFRRPAQTKAEPQLRFLLEGGEEYAPPEEPLYMSAWLGFGYMDVKIGTVIGDFQVVRKLGWARYSSVWLCIDLRSSPPAYVALKVITTLGSAHLAANLSAEYEVLSRVRSAFPSHPGFKHCLVYIDTAFEPMGGHKCIATEPLGSNLETLRSAQRNQRFSEQITKKIVKQVLLALDYLHRECGYIHSDVKLDNLVVCPPDLTQHGIKRLLSKSPIERYEPIDLPTISVDPIVTIRSQPLPNLGLKRSLQNLNIKLIDYGEGLFPYPHRCKSMAPVYRAPEVVMELSWSPAMDIWSLGCLIFECLTSADLFSQGSDVPWSPSVHLQQMEELLGPFPLSMVSHLPSTFDENGRFRKPPGFTSRRLEDLLPKTKSPNDSTAQFIRRCLTLDPQTRPDARELLEDVWLKGV</sequence>
<keyword evidence="2" id="KW-0808">Transferase</keyword>
<gene>
    <name evidence="7" type="ORF">B0H16DRAFT_1430047</name>
</gene>
<dbReference type="SMART" id="SM00220">
    <property type="entry name" value="S_TKc"/>
    <property type="match status" value="1"/>
</dbReference>
<evidence type="ECO:0000313" key="8">
    <source>
        <dbReference type="Proteomes" id="UP001215598"/>
    </source>
</evidence>
<dbReference type="InterPro" id="IPR011009">
    <property type="entry name" value="Kinase-like_dom_sf"/>
</dbReference>
<dbReference type="InterPro" id="IPR000719">
    <property type="entry name" value="Prot_kinase_dom"/>
</dbReference>
<evidence type="ECO:0000259" key="6">
    <source>
        <dbReference type="PROSITE" id="PS50011"/>
    </source>
</evidence>
<evidence type="ECO:0000256" key="3">
    <source>
        <dbReference type="ARBA" id="ARBA00022741"/>
    </source>
</evidence>
<dbReference type="EMBL" id="JARKIB010000196">
    <property type="protein sequence ID" value="KAJ7725188.1"/>
    <property type="molecule type" value="Genomic_DNA"/>
</dbReference>
<dbReference type="PANTHER" id="PTHR45646">
    <property type="entry name" value="SERINE/THREONINE-PROTEIN KINASE DOA-RELATED"/>
    <property type="match status" value="1"/>
</dbReference>
<organism evidence="7 8">
    <name type="scientific">Mycena metata</name>
    <dbReference type="NCBI Taxonomy" id="1033252"/>
    <lineage>
        <taxon>Eukaryota</taxon>
        <taxon>Fungi</taxon>
        <taxon>Dikarya</taxon>
        <taxon>Basidiomycota</taxon>
        <taxon>Agaricomycotina</taxon>
        <taxon>Agaricomycetes</taxon>
        <taxon>Agaricomycetidae</taxon>
        <taxon>Agaricales</taxon>
        <taxon>Marasmiineae</taxon>
        <taxon>Mycenaceae</taxon>
        <taxon>Mycena</taxon>
    </lineage>
</organism>
<dbReference type="PANTHER" id="PTHR45646:SF11">
    <property type="entry name" value="SERINE_THREONINE-PROTEIN KINASE DOA"/>
    <property type="match status" value="1"/>
</dbReference>
<dbReference type="GO" id="GO:0005634">
    <property type="term" value="C:nucleus"/>
    <property type="evidence" value="ECO:0007669"/>
    <property type="project" value="TreeGrafter"/>
</dbReference>
<dbReference type="PROSITE" id="PS00108">
    <property type="entry name" value="PROTEIN_KINASE_ST"/>
    <property type="match status" value="1"/>
</dbReference>
<name>A0AAD7HQP4_9AGAR</name>
<dbReference type="PROSITE" id="PS50011">
    <property type="entry name" value="PROTEIN_KINASE_DOM"/>
    <property type="match status" value="1"/>
</dbReference>
<evidence type="ECO:0000256" key="4">
    <source>
        <dbReference type="ARBA" id="ARBA00022777"/>
    </source>
</evidence>
<evidence type="ECO:0000313" key="7">
    <source>
        <dbReference type="EMBL" id="KAJ7725188.1"/>
    </source>
</evidence>
<dbReference type="Pfam" id="PF00069">
    <property type="entry name" value="Pkinase"/>
    <property type="match status" value="2"/>
</dbReference>
<dbReference type="GO" id="GO:0004674">
    <property type="term" value="F:protein serine/threonine kinase activity"/>
    <property type="evidence" value="ECO:0007669"/>
    <property type="project" value="UniProtKB-KW"/>
</dbReference>
<keyword evidence="3" id="KW-0547">Nucleotide-binding</keyword>
<dbReference type="GO" id="GO:0005524">
    <property type="term" value="F:ATP binding"/>
    <property type="evidence" value="ECO:0007669"/>
    <property type="project" value="UniProtKB-KW"/>
</dbReference>
<dbReference type="Gene3D" id="3.30.200.20">
    <property type="entry name" value="Phosphorylase Kinase, domain 1"/>
    <property type="match status" value="1"/>
</dbReference>
<keyword evidence="8" id="KW-1185">Reference proteome</keyword>
<proteinExistence type="predicted"/>
<comment type="caution">
    <text evidence="7">The sequence shown here is derived from an EMBL/GenBank/DDBJ whole genome shotgun (WGS) entry which is preliminary data.</text>
</comment>